<dbReference type="InterPro" id="IPR009003">
    <property type="entry name" value="Peptidase_S1_PA"/>
</dbReference>
<protein>
    <submittedName>
        <fullName evidence="2">Uncharacterized protein</fullName>
    </submittedName>
</protein>
<evidence type="ECO:0000256" key="1">
    <source>
        <dbReference type="SAM" id="MobiDB-lite"/>
    </source>
</evidence>
<comment type="caution">
    <text evidence="2">The sequence shown here is derived from an EMBL/GenBank/DDBJ whole genome shotgun (WGS) entry which is preliminary data.</text>
</comment>
<dbReference type="Proteomes" id="UP000494256">
    <property type="component" value="Unassembled WGS sequence"/>
</dbReference>
<evidence type="ECO:0000313" key="5">
    <source>
        <dbReference type="Proteomes" id="UP000494256"/>
    </source>
</evidence>
<dbReference type="InterPro" id="IPR043504">
    <property type="entry name" value="Peptidase_S1_PA_chymotrypsin"/>
</dbReference>
<feature type="region of interest" description="Disordered" evidence="1">
    <location>
        <begin position="1"/>
        <end position="23"/>
    </location>
</feature>
<evidence type="ECO:0000313" key="3">
    <source>
        <dbReference type="EMBL" id="CAB3249029.1"/>
    </source>
</evidence>
<gene>
    <name evidence="2" type="ORF">APLA_LOCUS10660</name>
    <name evidence="3" type="ORF">APLA_LOCUS12652</name>
</gene>
<proteinExistence type="predicted"/>
<name>A0A8S1AKS7_ARCPL</name>
<evidence type="ECO:0000313" key="2">
    <source>
        <dbReference type="EMBL" id="CAB3245939.1"/>
    </source>
</evidence>
<dbReference type="OrthoDB" id="7451465at2759"/>
<keyword evidence="4" id="KW-1185">Reference proteome</keyword>
<dbReference type="Proteomes" id="UP000494106">
    <property type="component" value="Unassembled WGS sequence"/>
</dbReference>
<organism evidence="2 4">
    <name type="scientific">Arctia plantaginis</name>
    <name type="common">Wood tiger moth</name>
    <name type="synonym">Phalaena plantaginis</name>
    <dbReference type="NCBI Taxonomy" id="874455"/>
    <lineage>
        <taxon>Eukaryota</taxon>
        <taxon>Metazoa</taxon>
        <taxon>Ecdysozoa</taxon>
        <taxon>Arthropoda</taxon>
        <taxon>Hexapoda</taxon>
        <taxon>Insecta</taxon>
        <taxon>Pterygota</taxon>
        <taxon>Neoptera</taxon>
        <taxon>Endopterygota</taxon>
        <taxon>Lepidoptera</taxon>
        <taxon>Glossata</taxon>
        <taxon>Ditrysia</taxon>
        <taxon>Noctuoidea</taxon>
        <taxon>Erebidae</taxon>
        <taxon>Arctiinae</taxon>
        <taxon>Arctia</taxon>
    </lineage>
</organism>
<dbReference type="EMBL" id="CADEBC010000525">
    <property type="protein sequence ID" value="CAB3245939.1"/>
    <property type="molecule type" value="Genomic_DNA"/>
</dbReference>
<reference evidence="4 5" key="1">
    <citation type="submission" date="2020-04" db="EMBL/GenBank/DDBJ databases">
        <authorList>
            <person name="Wallbank WR R."/>
            <person name="Pardo Diaz C."/>
            <person name="Kozak K."/>
            <person name="Martin S."/>
            <person name="Jiggins C."/>
            <person name="Moest M."/>
            <person name="Warren A I."/>
            <person name="Byers J.R.P. K."/>
            <person name="Montejo-Kovacevich G."/>
            <person name="Yen C E."/>
        </authorList>
    </citation>
    <scope>NUCLEOTIDE SEQUENCE [LARGE SCALE GENOMIC DNA]</scope>
</reference>
<dbReference type="SUPFAM" id="SSF50494">
    <property type="entry name" value="Trypsin-like serine proteases"/>
    <property type="match status" value="1"/>
</dbReference>
<accession>A0A8S1AKS7</accession>
<dbReference type="AlphaFoldDB" id="A0A8S1AKS7"/>
<dbReference type="Gene3D" id="2.40.10.10">
    <property type="entry name" value="Trypsin-like serine proteases"/>
    <property type="match status" value="1"/>
</dbReference>
<sequence>MQQSTFENENMAIGGWGKSDTRSESQVKLRGWINVVNNNECAKVYDKVNRAIMKSQIYAGSGHYSRVE</sequence>
<evidence type="ECO:0000313" key="4">
    <source>
        <dbReference type="Proteomes" id="UP000494106"/>
    </source>
</evidence>
<dbReference type="EMBL" id="CADEBD010000344">
    <property type="protein sequence ID" value="CAB3249029.1"/>
    <property type="molecule type" value="Genomic_DNA"/>
</dbReference>